<dbReference type="InterPro" id="IPR003593">
    <property type="entry name" value="AAA+_ATPase"/>
</dbReference>
<dbReference type="SMART" id="SM00382">
    <property type="entry name" value="AAA"/>
    <property type="match status" value="1"/>
</dbReference>
<comment type="subcellular location">
    <subcellularLocation>
        <location evidence="1">Cell membrane</location>
        <topology evidence="1">Multi-pass membrane protein</topology>
    </subcellularLocation>
</comment>
<dbReference type="PANTHER" id="PTHR24221">
    <property type="entry name" value="ATP-BINDING CASSETTE SUB-FAMILY B"/>
    <property type="match status" value="1"/>
</dbReference>
<dbReference type="InterPro" id="IPR003439">
    <property type="entry name" value="ABC_transporter-like_ATP-bd"/>
</dbReference>
<dbReference type="Gene3D" id="3.40.50.300">
    <property type="entry name" value="P-loop containing nucleotide triphosphate hydrolases"/>
    <property type="match status" value="1"/>
</dbReference>
<dbReference type="Gene3D" id="1.20.1560.10">
    <property type="entry name" value="ABC transporter type 1, transmembrane domain"/>
    <property type="match status" value="1"/>
</dbReference>
<dbReference type="CDD" id="cd18582">
    <property type="entry name" value="ABC_6TM_ATM1_ABCB7"/>
    <property type="match status" value="1"/>
</dbReference>
<dbReference type="SUPFAM" id="SSF52540">
    <property type="entry name" value="P-loop containing nucleoside triphosphate hydrolases"/>
    <property type="match status" value="1"/>
</dbReference>
<dbReference type="InterPro" id="IPR039421">
    <property type="entry name" value="Type_1_exporter"/>
</dbReference>
<evidence type="ECO:0000256" key="5">
    <source>
        <dbReference type="ARBA" id="ARBA00022840"/>
    </source>
</evidence>
<dbReference type="OrthoDB" id="5480201at2"/>
<evidence type="ECO:0000256" key="3">
    <source>
        <dbReference type="ARBA" id="ARBA00022692"/>
    </source>
</evidence>
<dbReference type="Pfam" id="PF00005">
    <property type="entry name" value="ABC_tran"/>
    <property type="match status" value="1"/>
</dbReference>
<sequence length="604" mass="66776">MRARRTETPSAPKLDWEIFRTLLPYIWEYRGRSIIAMVLLLLAKVATVSVPLVLKRMVDVLDASSGAILALPLGLLLGYGALRFTASAFEELRAALFARMRYGIMRKISLQVISHLHDLSLRFHLERQTGAITRDINRGASSISNLLNYLLFRIVPTLVEIGLVAAVLLKTYDAWFALVVVVTFTIYVALTLVVTEWRLRHRVAMNKAESRANAHAIDALINYETVKYFGNEAFEVARYDEDLIKWEAAAVRSQSSLSLLNLTQGLVIAVGVTLIMVLAAKGVVAGEMSVGDLVAVNAYLLQVFLPLGFLGTIYSVIKHALSDMERMFELLDREPEVQDIPDAQDLKVELGEVRFEEVEFGYDAERQIIHGLSFRVPAGKKLAIVGPSGAGKSTLARLLYRFYDVDAGTITLDGQDIAKATQRSVRDAIAIVPQDTVLFNDTIFYNIHYANLDATREEVVEAARVAAIHDFIESLPDGYDTVVGERGLKLSGGEKQRVAIARAVLKNPRILIFDEATSSLDSASEQSILSALRDVAAEHTTISIAHRLSTITDSDEILVMDGGRISERGTHAELMVLNGVYTNMWRLQQAEDDSCEASVEPLSP</sequence>
<dbReference type="InterPro" id="IPR027417">
    <property type="entry name" value="P-loop_NTPase"/>
</dbReference>
<dbReference type="RefSeq" id="WP_111332954.1">
    <property type="nucleotide sequence ID" value="NZ_CP030032.1"/>
</dbReference>
<dbReference type="InterPro" id="IPR036640">
    <property type="entry name" value="ABC1_TM_sf"/>
</dbReference>
<evidence type="ECO:0000313" key="8">
    <source>
        <dbReference type="EMBL" id="AWV88892.1"/>
    </source>
</evidence>
<keyword evidence="7" id="KW-0472">Membrane</keyword>
<dbReference type="PROSITE" id="PS50893">
    <property type="entry name" value="ABC_TRANSPORTER_2"/>
    <property type="match status" value="1"/>
</dbReference>
<dbReference type="AlphaFoldDB" id="A0A2Z4FIX4"/>
<dbReference type="GO" id="GO:0006879">
    <property type="term" value="P:intracellular iron ion homeostasis"/>
    <property type="evidence" value="ECO:0007669"/>
    <property type="project" value="TreeGrafter"/>
</dbReference>
<keyword evidence="9" id="KW-1185">Reference proteome</keyword>
<dbReference type="GO" id="GO:0140359">
    <property type="term" value="F:ABC-type transporter activity"/>
    <property type="evidence" value="ECO:0007669"/>
    <property type="project" value="InterPro"/>
</dbReference>
<keyword evidence="4" id="KW-0547">Nucleotide-binding</keyword>
<evidence type="ECO:0000256" key="2">
    <source>
        <dbReference type="ARBA" id="ARBA00022448"/>
    </source>
</evidence>
<dbReference type="EMBL" id="CP030032">
    <property type="protein sequence ID" value="AWV88892.1"/>
    <property type="molecule type" value="Genomic_DNA"/>
</dbReference>
<dbReference type="GO" id="GO:0016887">
    <property type="term" value="F:ATP hydrolysis activity"/>
    <property type="evidence" value="ECO:0007669"/>
    <property type="project" value="InterPro"/>
</dbReference>
<accession>A0A2Z4FIX4</accession>
<keyword evidence="3" id="KW-0812">Transmembrane</keyword>
<dbReference type="PROSITE" id="PS50929">
    <property type="entry name" value="ABC_TM1F"/>
    <property type="match status" value="1"/>
</dbReference>
<proteinExistence type="predicted"/>
<name>A0A2Z4FIX4_9DELT</name>
<dbReference type="GO" id="GO:0005886">
    <property type="term" value="C:plasma membrane"/>
    <property type="evidence" value="ECO:0007669"/>
    <property type="project" value="UniProtKB-SubCell"/>
</dbReference>
<evidence type="ECO:0000256" key="1">
    <source>
        <dbReference type="ARBA" id="ARBA00004651"/>
    </source>
</evidence>
<evidence type="ECO:0000256" key="7">
    <source>
        <dbReference type="ARBA" id="ARBA00023136"/>
    </source>
</evidence>
<dbReference type="PANTHER" id="PTHR24221:SF402">
    <property type="entry name" value="IRON-SULFUR CLUSTERS TRANSPORTER ABCB7, MITOCHONDRIAL"/>
    <property type="match status" value="1"/>
</dbReference>
<dbReference type="PROSITE" id="PS00211">
    <property type="entry name" value="ABC_TRANSPORTER_1"/>
    <property type="match status" value="1"/>
</dbReference>
<evidence type="ECO:0000256" key="6">
    <source>
        <dbReference type="ARBA" id="ARBA00022989"/>
    </source>
</evidence>
<dbReference type="Proteomes" id="UP000249799">
    <property type="component" value="Chromosome"/>
</dbReference>
<evidence type="ECO:0000256" key="4">
    <source>
        <dbReference type="ARBA" id="ARBA00022741"/>
    </source>
</evidence>
<protein>
    <submittedName>
        <fullName evidence="8">Metal ABC transporter permease</fullName>
    </submittedName>
</protein>
<dbReference type="InterPro" id="IPR011527">
    <property type="entry name" value="ABC1_TM_dom"/>
</dbReference>
<dbReference type="FunFam" id="3.40.50.300:FF:000186">
    <property type="entry name" value="ATP-binding cassette sub-family B member 7, mitochondrial"/>
    <property type="match status" value="1"/>
</dbReference>
<keyword evidence="5" id="KW-0067">ATP-binding</keyword>
<keyword evidence="6" id="KW-1133">Transmembrane helix</keyword>
<dbReference type="KEGG" id="bsed:DN745_05880"/>
<dbReference type="GO" id="GO:0005524">
    <property type="term" value="F:ATP binding"/>
    <property type="evidence" value="ECO:0007669"/>
    <property type="project" value="UniProtKB-KW"/>
</dbReference>
<dbReference type="Pfam" id="PF00664">
    <property type="entry name" value="ABC_membrane"/>
    <property type="match status" value="1"/>
</dbReference>
<evidence type="ECO:0000313" key="9">
    <source>
        <dbReference type="Proteomes" id="UP000249799"/>
    </source>
</evidence>
<keyword evidence="2" id="KW-0813">Transport</keyword>
<gene>
    <name evidence="8" type="ORF">DN745_05880</name>
</gene>
<reference evidence="8 9" key="1">
    <citation type="submission" date="2018-06" db="EMBL/GenBank/DDBJ databases">
        <title>Lujinxingia sediminis gen. nov. sp. nov., a new facultative anaerobic member of the class Deltaproteobacteria, and proposal of Lujinxingaceae fam. nov.</title>
        <authorList>
            <person name="Guo L.-Y."/>
            <person name="Li C.-M."/>
            <person name="Wang S."/>
            <person name="Du Z.-J."/>
        </authorList>
    </citation>
    <scope>NUCLEOTIDE SEQUENCE [LARGE SCALE GENOMIC DNA]</scope>
    <source>
        <strain evidence="8 9">FA350</strain>
    </source>
</reference>
<organism evidence="8 9">
    <name type="scientific">Bradymonas sediminis</name>
    <dbReference type="NCBI Taxonomy" id="1548548"/>
    <lineage>
        <taxon>Bacteria</taxon>
        <taxon>Deltaproteobacteria</taxon>
        <taxon>Bradymonadales</taxon>
        <taxon>Bradymonadaceae</taxon>
        <taxon>Bradymonas</taxon>
    </lineage>
</organism>
<dbReference type="InterPro" id="IPR017871">
    <property type="entry name" value="ABC_transporter-like_CS"/>
</dbReference>
<dbReference type="SUPFAM" id="SSF90123">
    <property type="entry name" value="ABC transporter transmembrane region"/>
    <property type="match status" value="1"/>
</dbReference>